<evidence type="ECO:0000313" key="2">
    <source>
        <dbReference type="EMBL" id="AEK63989.1"/>
    </source>
</evidence>
<dbReference type="KEGG" id="cfu:CFU_4167"/>
<dbReference type="STRING" id="1005048.CFU_4167"/>
<reference evidence="2 3" key="4">
    <citation type="journal article" date="2010" name="Environ. Microbiol.">
        <title>The bacterial genus Collimonas: mycophagy, weathering and other adaptive solutions to life in oligotrophic soil environments.</title>
        <authorList>
            <person name="Leveau J.H."/>
            <person name="Uroz S."/>
            <person name="de Boer W."/>
        </authorList>
    </citation>
    <scope>NUCLEOTIDE SEQUENCE [LARGE SCALE GENOMIC DNA]</scope>
    <source>
        <strain evidence="2 3">Ter331</strain>
    </source>
</reference>
<accession>G0AFI1</accession>
<protein>
    <submittedName>
        <fullName evidence="2">Putative exported protein</fullName>
    </submittedName>
</protein>
<feature type="chain" id="PRO_5003397193" evidence="1">
    <location>
        <begin position="51"/>
        <end position="170"/>
    </location>
</feature>
<dbReference type="Gene3D" id="2.60.40.1120">
    <property type="entry name" value="Carboxypeptidase-like, regulatory domain"/>
    <property type="match status" value="1"/>
</dbReference>
<dbReference type="Proteomes" id="UP000008392">
    <property type="component" value="Chromosome"/>
</dbReference>
<keyword evidence="1" id="KW-0732">Signal</keyword>
<gene>
    <name evidence="2" type="ordered locus">CFU_4167</name>
</gene>
<dbReference type="eggNOG" id="ENOG503310H">
    <property type="taxonomic scope" value="Bacteria"/>
</dbReference>
<evidence type="ECO:0000256" key="1">
    <source>
        <dbReference type="SAM" id="SignalP"/>
    </source>
</evidence>
<dbReference type="AlphaFoldDB" id="G0AFI1"/>
<dbReference type="HOGENOM" id="CLU_121829_1_0_4"/>
<organism evidence="2 3">
    <name type="scientific">Collimonas fungivorans (strain Ter331)</name>
    <dbReference type="NCBI Taxonomy" id="1005048"/>
    <lineage>
        <taxon>Bacteria</taxon>
        <taxon>Pseudomonadati</taxon>
        <taxon>Pseudomonadota</taxon>
        <taxon>Betaproteobacteria</taxon>
        <taxon>Burkholderiales</taxon>
        <taxon>Oxalobacteraceae</taxon>
        <taxon>Collimonas</taxon>
    </lineage>
</organism>
<sequence length="170" mass="18062">MDSIGAPTPGHIFPHTAVVQAGRCIFGGSIMNKRSLFIVSAMLAANLAFAADAAPSRLQPVTSGVVTYLSGGIGQDESSAIQQEAKNYSLELEFVVNASPRAEFTSDVQVKISDATNGTVLDTVSKGPFLLAQLPAGRYRLEAIKDGKSKAQEVTIKPGSHQHIMFEWAE</sequence>
<evidence type="ECO:0000313" key="3">
    <source>
        <dbReference type="Proteomes" id="UP000008392"/>
    </source>
</evidence>
<name>G0AFI1_COLFT</name>
<keyword evidence="3" id="KW-1185">Reference proteome</keyword>
<reference evidence="2 3" key="1">
    <citation type="journal article" date="2004" name="Environ. Microbiol.">
        <title>Phylogeny-function analysis of (meta)genomic libraries: screening for expression of ribosomal RNA genes by large-insert library fluorescent in situ hybridization (LIL-FISH).</title>
        <authorList>
            <person name="Leveau J.H."/>
            <person name="Gerards S."/>
            <person name="de Boer W."/>
            <person name="van Veen J.A."/>
        </authorList>
    </citation>
    <scope>NUCLEOTIDE SEQUENCE [LARGE SCALE GENOMIC DNA]</scope>
    <source>
        <strain evidence="2 3">Ter331</strain>
    </source>
</reference>
<reference evidence="3" key="6">
    <citation type="submission" date="2011-05" db="EMBL/GenBank/DDBJ databases">
        <title>Complete sequence of Collimonas fungivorans Ter331.</title>
        <authorList>
            <person name="Leveau J.H."/>
        </authorList>
    </citation>
    <scope>NUCLEOTIDE SEQUENCE [LARGE SCALE GENOMIC DNA]</scope>
    <source>
        <strain evidence="3">Ter331</strain>
    </source>
</reference>
<reference evidence="2 3" key="3">
    <citation type="journal article" date="2008" name="FEMS Microbiol. Ecol.">
        <title>Identification and characterization of genes underlying chitinolysis in Collimonas fungivorans Ter331.</title>
        <authorList>
            <person name="Fritsche K."/>
            <person name="de Boer W."/>
            <person name="Gerards S."/>
            <person name="van den Berg M."/>
            <person name="van Veen J.A."/>
            <person name="Leveau J.H."/>
        </authorList>
    </citation>
    <scope>NUCLEOTIDE SEQUENCE [LARGE SCALE GENOMIC DNA]</scope>
    <source>
        <strain evidence="2 3">Ter331</strain>
    </source>
</reference>
<reference evidence="2 3" key="5">
    <citation type="journal article" date="2011" name="ISME J.">
        <title>Dual transcriptional profiling of a bacterial/fungal confrontation: Collimonas fungivorans versus Aspergillus niger.</title>
        <authorList>
            <person name="Mela F."/>
            <person name="Fritsche K."/>
            <person name="de Boer W."/>
            <person name="van Veen J.A."/>
            <person name="de Graaff L.H."/>
            <person name="van den Berg M."/>
            <person name="Leveau J.H."/>
        </authorList>
    </citation>
    <scope>NUCLEOTIDE SEQUENCE [LARGE SCALE GENOMIC DNA]</scope>
    <source>
        <strain evidence="2 3">Ter331</strain>
    </source>
</reference>
<proteinExistence type="predicted"/>
<reference evidence="2 3" key="2">
    <citation type="journal article" date="2006" name="J. Microbiol. Methods">
        <title>Genomic flank-sequencing of plasposon insertion sites for rapid identification of functional genes.</title>
        <authorList>
            <person name="Leveau J.H."/>
            <person name="Gerards S."/>
            <person name="Fritsche K."/>
            <person name="Zondag G."/>
            <person name="van Veen J.A."/>
        </authorList>
    </citation>
    <scope>NUCLEOTIDE SEQUENCE [LARGE SCALE GENOMIC DNA]</scope>
    <source>
        <strain evidence="2 3">Ter331</strain>
    </source>
</reference>
<feature type="signal peptide" evidence="1">
    <location>
        <begin position="1"/>
        <end position="50"/>
    </location>
</feature>
<dbReference type="EMBL" id="CP002745">
    <property type="protein sequence ID" value="AEK63989.1"/>
    <property type="molecule type" value="Genomic_DNA"/>
</dbReference>